<gene>
    <name evidence="3" type="ORF">EI42_01589</name>
</gene>
<keyword evidence="4" id="KW-1185">Reference proteome</keyword>
<name>A0A326UBU8_THEHA</name>
<comment type="caution">
    <text evidence="3">The sequence shown here is derived from an EMBL/GenBank/DDBJ whole genome shotgun (WGS) entry which is preliminary data.</text>
</comment>
<proteinExistence type="predicted"/>
<dbReference type="SUPFAM" id="SSF53067">
    <property type="entry name" value="Actin-like ATPase domain"/>
    <property type="match status" value="1"/>
</dbReference>
<feature type="compositionally biased region" description="Basic and acidic residues" evidence="1">
    <location>
        <begin position="259"/>
        <end position="276"/>
    </location>
</feature>
<dbReference type="OrthoDB" id="9784166at2"/>
<dbReference type="InterPro" id="IPR043129">
    <property type="entry name" value="ATPase_NBD"/>
</dbReference>
<dbReference type="InterPro" id="IPR022496">
    <property type="entry name" value="T6A_TsaB"/>
</dbReference>
<dbReference type="AlphaFoldDB" id="A0A326UBU8"/>
<dbReference type="Pfam" id="PF00814">
    <property type="entry name" value="TsaD"/>
    <property type="match status" value="1"/>
</dbReference>
<accession>A0A326UBU8</accession>
<feature type="domain" description="Gcp-like" evidence="2">
    <location>
        <begin position="34"/>
        <end position="196"/>
    </location>
</feature>
<dbReference type="InterPro" id="IPR000905">
    <property type="entry name" value="Gcp-like_dom"/>
</dbReference>
<evidence type="ECO:0000313" key="3">
    <source>
        <dbReference type="EMBL" id="PZW33039.1"/>
    </source>
</evidence>
<dbReference type="GO" id="GO:0002949">
    <property type="term" value="P:tRNA threonylcarbamoyladenosine modification"/>
    <property type="evidence" value="ECO:0007669"/>
    <property type="project" value="InterPro"/>
</dbReference>
<dbReference type="NCBIfam" id="TIGR03725">
    <property type="entry name" value="T6A_YeaZ"/>
    <property type="match status" value="1"/>
</dbReference>
<dbReference type="EMBL" id="QKUF01000003">
    <property type="protein sequence ID" value="PZW33039.1"/>
    <property type="molecule type" value="Genomic_DNA"/>
</dbReference>
<reference evidence="3 4" key="1">
    <citation type="submission" date="2018-06" db="EMBL/GenBank/DDBJ databases">
        <title>Genomic Encyclopedia of Archaeal and Bacterial Type Strains, Phase II (KMG-II): from individual species to whole genera.</title>
        <authorList>
            <person name="Goeker M."/>
        </authorList>
    </citation>
    <scope>NUCLEOTIDE SEQUENCE [LARGE SCALE GENOMIC DNA]</scope>
    <source>
        <strain evidence="3 4">ATCC BAA-1881</strain>
    </source>
</reference>
<sequence length="276" mass="30581">MLLLAFDTSTRQSSIALCSDDTVFYEYTWNTGGNHSVELLENMQRLLTACGRSFQELDGIAVATGPGSFNGARVAVATAKALAFSLQKPLIGVGTLDLLAFQQQQWRGVICAVLEAGRTELYSACFRAAWVQDEQGNLIPQLERISDYFLLPVDELGQRVQELLAENEVLAPALFCGEIKSATRQRLYAQLQEKAVFLPALRTTRHASALAALALPRLLAGKIEDPLTLEPFYMRRPSITKSTRKRPLLGGLEVAESEQQQRDTQQTEREEGALRH</sequence>
<feature type="region of interest" description="Disordered" evidence="1">
    <location>
        <begin position="250"/>
        <end position="276"/>
    </location>
</feature>
<dbReference type="CDD" id="cd24032">
    <property type="entry name" value="ASKHA_NBD_TsaB"/>
    <property type="match status" value="1"/>
</dbReference>
<dbReference type="PANTHER" id="PTHR11735">
    <property type="entry name" value="TRNA N6-ADENOSINE THREONYLCARBAMOYLTRANSFERASE"/>
    <property type="match status" value="1"/>
</dbReference>
<dbReference type="Gene3D" id="3.30.420.40">
    <property type="match status" value="2"/>
</dbReference>
<dbReference type="GO" id="GO:0005829">
    <property type="term" value="C:cytosol"/>
    <property type="evidence" value="ECO:0007669"/>
    <property type="project" value="TreeGrafter"/>
</dbReference>
<evidence type="ECO:0000256" key="1">
    <source>
        <dbReference type="SAM" id="MobiDB-lite"/>
    </source>
</evidence>
<protein>
    <submittedName>
        <fullName evidence="3">tRNA threonylcarbamoyladenosine biosynthesis protein TsaB</fullName>
    </submittedName>
</protein>
<organism evidence="3 4">
    <name type="scientific">Thermosporothrix hazakensis</name>
    <dbReference type="NCBI Taxonomy" id="644383"/>
    <lineage>
        <taxon>Bacteria</taxon>
        <taxon>Bacillati</taxon>
        <taxon>Chloroflexota</taxon>
        <taxon>Ktedonobacteria</taxon>
        <taxon>Ktedonobacterales</taxon>
        <taxon>Thermosporotrichaceae</taxon>
        <taxon>Thermosporothrix</taxon>
    </lineage>
</organism>
<dbReference type="PANTHER" id="PTHR11735:SF11">
    <property type="entry name" value="TRNA THREONYLCARBAMOYLADENOSINE BIOSYNTHESIS PROTEIN TSAB"/>
    <property type="match status" value="1"/>
</dbReference>
<evidence type="ECO:0000259" key="2">
    <source>
        <dbReference type="Pfam" id="PF00814"/>
    </source>
</evidence>
<dbReference type="Proteomes" id="UP000248806">
    <property type="component" value="Unassembled WGS sequence"/>
</dbReference>
<dbReference type="RefSeq" id="WP_111320594.1">
    <property type="nucleotide sequence ID" value="NZ_BIFX01000001.1"/>
</dbReference>
<evidence type="ECO:0000313" key="4">
    <source>
        <dbReference type="Proteomes" id="UP000248806"/>
    </source>
</evidence>